<dbReference type="AlphaFoldDB" id="A0AAN6P700"/>
<dbReference type="PANTHER" id="PTHR35811:SF1">
    <property type="entry name" value="HTH OST-TYPE DOMAIN-CONTAINING PROTEIN"/>
    <property type="match status" value="1"/>
</dbReference>
<dbReference type="Pfam" id="PF12872">
    <property type="entry name" value="OST-HTH"/>
    <property type="match status" value="1"/>
</dbReference>
<dbReference type="InterPro" id="IPR041966">
    <property type="entry name" value="LOTUS-like"/>
</dbReference>
<organism evidence="2 3">
    <name type="scientific">Parachaetomium inaequale</name>
    <dbReference type="NCBI Taxonomy" id="2588326"/>
    <lineage>
        <taxon>Eukaryota</taxon>
        <taxon>Fungi</taxon>
        <taxon>Dikarya</taxon>
        <taxon>Ascomycota</taxon>
        <taxon>Pezizomycotina</taxon>
        <taxon>Sordariomycetes</taxon>
        <taxon>Sordariomycetidae</taxon>
        <taxon>Sordariales</taxon>
        <taxon>Chaetomiaceae</taxon>
        <taxon>Parachaetomium</taxon>
    </lineage>
</organism>
<evidence type="ECO:0000259" key="1">
    <source>
        <dbReference type="PROSITE" id="PS51644"/>
    </source>
</evidence>
<dbReference type="Pfam" id="PF01936">
    <property type="entry name" value="NYN"/>
    <property type="match status" value="1"/>
</dbReference>
<name>A0AAN6P700_9PEZI</name>
<dbReference type="Gene3D" id="3.30.420.610">
    <property type="entry name" value="LOTUS domain-like"/>
    <property type="match status" value="1"/>
</dbReference>
<dbReference type="PANTHER" id="PTHR35811">
    <property type="entry name" value="SLR1870 PROTEIN"/>
    <property type="match status" value="1"/>
</dbReference>
<evidence type="ECO:0000313" key="2">
    <source>
        <dbReference type="EMBL" id="KAK4031987.1"/>
    </source>
</evidence>
<proteinExistence type="predicted"/>
<keyword evidence="3" id="KW-1185">Reference proteome</keyword>
<dbReference type="GO" id="GO:0004540">
    <property type="term" value="F:RNA nuclease activity"/>
    <property type="evidence" value="ECO:0007669"/>
    <property type="project" value="InterPro"/>
</dbReference>
<dbReference type="CDD" id="cd11297">
    <property type="entry name" value="PIN_LabA-like_N_1"/>
    <property type="match status" value="1"/>
</dbReference>
<accession>A0AAN6P700</accession>
<feature type="domain" description="HTH OST-type" evidence="1">
    <location>
        <begin position="175"/>
        <end position="250"/>
    </location>
</feature>
<dbReference type="Proteomes" id="UP001303115">
    <property type="component" value="Unassembled WGS sequence"/>
</dbReference>
<reference evidence="3" key="1">
    <citation type="journal article" date="2023" name="Mol. Phylogenet. Evol.">
        <title>Genome-scale phylogeny and comparative genomics of the fungal order Sordariales.</title>
        <authorList>
            <person name="Hensen N."/>
            <person name="Bonometti L."/>
            <person name="Westerberg I."/>
            <person name="Brannstrom I.O."/>
            <person name="Guillou S."/>
            <person name="Cros-Aarteil S."/>
            <person name="Calhoun S."/>
            <person name="Haridas S."/>
            <person name="Kuo A."/>
            <person name="Mondo S."/>
            <person name="Pangilinan J."/>
            <person name="Riley R."/>
            <person name="LaButti K."/>
            <person name="Andreopoulos B."/>
            <person name="Lipzen A."/>
            <person name="Chen C."/>
            <person name="Yan M."/>
            <person name="Daum C."/>
            <person name="Ng V."/>
            <person name="Clum A."/>
            <person name="Steindorff A."/>
            <person name="Ohm R.A."/>
            <person name="Martin F."/>
            <person name="Silar P."/>
            <person name="Natvig D.O."/>
            <person name="Lalanne C."/>
            <person name="Gautier V."/>
            <person name="Ament-Velasquez S.L."/>
            <person name="Kruys A."/>
            <person name="Hutchinson M.I."/>
            <person name="Powell A.J."/>
            <person name="Barry K."/>
            <person name="Miller A.N."/>
            <person name="Grigoriev I.V."/>
            <person name="Debuchy R."/>
            <person name="Gladieux P."/>
            <person name="Hiltunen Thoren M."/>
            <person name="Johannesson H."/>
        </authorList>
    </citation>
    <scope>NUCLEOTIDE SEQUENCE [LARGE SCALE GENOMIC DNA]</scope>
    <source>
        <strain evidence="3">CBS 284.82</strain>
    </source>
</reference>
<gene>
    <name evidence="2" type="ORF">C8A01DRAFT_20878</name>
</gene>
<dbReference type="EMBL" id="MU854666">
    <property type="protein sequence ID" value="KAK4031987.1"/>
    <property type="molecule type" value="Genomic_DNA"/>
</dbReference>
<dbReference type="InterPro" id="IPR021139">
    <property type="entry name" value="NYN"/>
</dbReference>
<dbReference type="PROSITE" id="PS51644">
    <property type="entry name" value="HTH_OST"/>
    <property type="match status" value="1"/>
</dbReference>
<evidence type="ECO:0000313" key="3">
    <source>
        <dbReference type="Proteomes" id="UP001303115"/>
    </source>
</evidence>
<protein>
    <submittedName>
        <fullName evidence="2">NYN domain-containing protein</fullName>
    </submittedName>
</protein>
<dbReference type="Gene3D" id="3.40.50.1010">
    <property type="entry name" value="5'-nuclease"/>
    <property type="match status" value="1"/>
</dbReference>
<dbReference type="InterPro" id="IPR025605">
    <property type="entry name" value="OST-HTH/LOTUS_dom"/>
</dbReference>
<comment type="caution">
    <text evidence="2">The sequence shown here is derived from an EMBL/GenBank/DDBJ whole genome shotgun (WGS) entry which is preliminary data.</text>
</comment>
<dbReference type="CDD" id="cd10146">
    <property type="entry name" value="LabA_like_C"/>
    <property type="match status" value="1"/>
</dbReference>
<sequence>MASDSSATKAKLAVLIDADNAQSSLIGPLLAEVARYGTVCVKRAYGDWTGTSLKGWKEELLKQAIQPIQQFSYTHGKNATDSAMIIEAMDLLYSNRFGGFCLVSSDSDFTRLAVRIRESGLVVYGFGVRRTPQPFVTSCNKFIYVENLVPNEARTPRTGEVVVAQKQDSTTQVSKDTRLAAQLQAAVEAASNDDRWAELGKVRQLLTHRHPDFDSRNYGCSKFSDLITATSLFDIHREGKGGPIYIHAKDQEHATVK</sequence>